<dbReference type="Pfam" id="PF03600">
    <property type="entry name" value="CitMHS"/>
    <property type="match status" value="1"/>
</dbReference>
<dbReference type="GO" id="GO:0008324">
    <property type="term" value="F:monoatomic cation transmembrane transporter activity"/>
    <property type="evidence" value="ECO:0007669"/>
    <property type="project" value="InterPro"/>
</dbReference>
<dbReference type="Gene3D" id="3.30.70.1450">
    <property type="entry name" value="Regulator of K+ conductance, C-terminal domain"/>
    <property type="match status" value="2"/>
</dbReference>
<proteinExistence type="predicted"/>
<feature type="transmembrane region" description="Helical" evidence="7">
    <location>
        <begin position="28"/>
        <end position="45"/>
    </location>
</feature>
<evidence type="ECO:0000259" key="8">
    <source>
        <dbReference type="PROSITE" id="PS51202"/>
    </source>
</evidence>
<evidence type="ECO:0000256" key="5">
    <source>
        <dbReference type="ARBA" id="ARBA00022989"/>
    </source>
</evidence>
<dbReference type="PROSITE" id="PS51202">
    <property type="entry name" value="RCK_C"/>
    <property type="match status" value="2"/>
</dbReference>
<dbReference type="PANTHER" id="PTHR43652">
    <property type="entry name" value="BASIC AMINO ACID ANTIPORTER YFCC-RELATED"/>
    <property type="match status" value="1"/>
</dbReference>
<feature type="transmembrane region" description="Helical" evidence="7">
    <location>
        <begin position="472"/>
        <end position="497"/>
    </location>
</feature>
<reference evidence="9 10" key="1">
    <citation type="submission" date="2016-10" db="EMBL/GenBank/DDBJ databases">
        <authorList>
            <person name="de Groot N.N."/>
        </authorList>
    </citation>
    <scope>NUCLEOTIDE SEQUENCE [LARGE SCALE GENOMIC DNA]</scope>
    <source>
        <strain evidence="9 10">CGMCC 1.3401</strain>
    </source>
</reference>
<dbReference type="GO" id="GO:0005886">
    <property type="term" value="C:plasma membrane"/>
    <property type="evidence" value="ECO:0007669"/>
    <property type="project" value="TreeGrafter"/>
</dbReference>
<keyword evidence="2" id="KW-0813">Transport</keyword>
<evidence type="ECO:0000313" key="9">
    <source>
        <dbReference type="EMBL" id="SCW63315.1"/>
    </source>
</evidence>
<evidence type="ECO:0000313" key="10">
    <source>
        <dbReference type="Proteomes" id="UP000199542"/>
    </source>
</evidence>
<dbReference type="Proteomes" id="UP000199542">
    <property type="component" value="Unassembled WGS sequence"/>
</dbReference>
<evidence type="ECO:0000256" key="6">
    <source>
        <dbReference type="ARBA" id="ARBA00023136"/>
    </source>
</evidence>
<evidence type="ECO:0000256" key="2">
    <source>
        <dbReference type="ARBA" id="ARBA00022448"/>
    </source>
</evidence>
<evidence type="ECO:0000256" key="3">
    <source>
        <dbReference type="ARBA" id="ARBA00022692"/>
    </source>
</evidence>
<feature type="transmembrane region" description="Helical" evidence="7">
    <location>
        <begin position="569"/>
        <end position="589"/>
    </location>
</feature>
<keyword evidence="3 7" id="KW-0812">Transmembrane</keyword>
<evidence type="ECO:0000256" key="7">
    <source>
        <dbReference type="SAM" id="Phobius"/>
    </source>
</evidence>
<keyword evidence="5 7" id="KW-1133">Transmembrane helix</keyword>
<name>A0A1G4S3T2_9HYPH</name>
<dbReference type="InterPro" id="IPR036721">
    <property type="entry name" value="RCK_C_sf"/>
</dbReference>
<dbReference type="SUPFAM" id="SSF116726">
    <property type="entry name" value="TrkA C-terminal domain-like"/>
    <property type="match status" value="2"/>
</dbReference>
<dbReference type="Pfam" id="PF02080">
    <property type="entry name" value="TrkA_C"/>
    <property type="match status" value="1"/>
</dbReference>
<dbReference type="InterPro" id="IPR006037">
    <property type="entry name" value="RCK_C"/>
</dbReference>
<dbReference type="InterPro" id="IPR051679">
    <property type="entry name" value="DASS-Related_Transporters"/>
</dbReference>
<dbReference type="InterPro" id="IPR004680">
    <property type="entry name" value="Cit_transptr-like_dom"/>
</dbReference>
<feature type="transmembrane region" description="Helical" evidence="7">
    <location>
        <begin position="399"/>
        <end position="430"/>
    </location>
</feature>
<evidence type="ECO:0000256" key="1">
    <source>
        <dbReference type="ARBA" id="ARBA00004141"/>
    </source>
</evidence>
<dbReference type="RefSeq" id="WP_092585958.1">
    <property type="nucleotide sequence ID" value="NZ_FMTM01000004.1"/>
</dbReference>
<sequence length="592" mass="62887">MTQDQAYAFAILIGLMVAFIWGRFRYDLIAVLALLTAVFTGIVPHKAAFSGFGDDIVIIVASALVVSAAIERSGVIEAFVHRVAPKVTSLQGQVVILVGAVTVLSIFIKNIGALSMMIPVAFQMARRSKAPASSFLMPMAFGSLLGGLITLVGTSPNIVVSQMREELTGRPFNMFDFTPVGIGIAAAGVAFLALGYRLLPRDREATPTMEKALNIKDYMTEARVTATSPVNGKSIRHLSALLDEEVLVTGLVRNKVERMISLPDPILCQGDIVLLEGDPQALERGIRRARLELEGHNRSTEAKGVDEEIAGIEVVIGPKSVLIGQTAKRLALHERFNINLLAVSRSSKRFTERLRDIALSPGDVLVLKGDLVLLPTKLMELGLLPLAGREIRLGNPRRGLVPVVVLAGAMVLTAFGLLPVATAFFTAAVLTVLLGSLSLREAYEAIDWPILIMLGGLIPVSESIRTSGGADLIAGGLAQLASALPLYGALAMIMVVAMAATPFLNNAATVLVVAPIAVTLAQRLGYSPDAFLMAVAVGAACDFLTPVGHQCNTLVLGPGGYRFGDYWKLGLPLSSIVVLLGVPLILLFWPPV</sequence>
<gene>
    <name evidence="9" type="ORF">SAMN02927900_03347</name>
</gene>
<dbReference type="PANTHER" id="PTHR43652:SF2">
    <property type="entry name" value="BASIC AMINO ACID ANTIPORTER YFCC-RELATED"/>
    <property type="match status" value="1"/>
</dbReference>
<feature type="domain" description="RCK C-terminal" evidence="8">
    <location>
        <begin position="207"/>
        <end position="291"/>
    </location>
</feature>
<comment type="subcellular location">
    <subcellularLocation>
        <location evidence="1">Membrane</location>
        <topology evidence="1">Multi-pass membrane protein</topology>
    </subcellularLocation>
</comment>
<feature type="transmembrane region" description="Helical" evidence="7">
    <location>
        <begin position="52"/>
        <end position="70"/>
    </location>
</feature>
<feature type="transmembrane region" description="Helical" evidence="7">
    <location>
        <begin position="503"/>
        <end position="521"/>
    </location>
</feature>
<feature type="transmembrane region" description="Helical" evidence="7">
    <location>
        <begin position="90"/>
        <end position="114"/>
    </location>
</feature>
<keyword evidence="6 7" id="KW-0472">Membrane</keyword>
<feature type="domain" description="RCK C-terminal" evidence="8">
    <location>
        <begin position="298"/>
        <end position="384"/>
    </location>
</feature>
<feature type="transmembrane region" description="Helical" evidence="7">
    <location>
        <begin position="135"/>
        <end position="160"/>
    </location>
</feature>
<feature type="transmembrane region" description="Helical" evidence="7">
    <location>
        <begin position="180"/>
        <end position="199"/>
    </location>
</feature>
<dbReference type="AlphaFoldDB" id="A0A1G4S3T2"/>
<dbReference type="EMBL" id="FMTM01000004">
    <property type="protein sequence ID" value="SCW63315.1"/>
    <property type="molecule type" value="Genomic_DNA"/>
</dbReference>
<feature type="transmembrane region" description="Helical" evidence="7">
    <location>
        <begin position="7"/>
        <end position="22"/>
    </location>
</feature>
<protein>
    <submittedName>
        <fullName evidence="9">Di-and tricarboxylate transporter</fullName>
    </submittedName>
</protein>
<keyword evidence="4" id="KW-0677">Repeat</keyword>
<organism evidence="9 10">
    <name type="scientific">Rhizobium mongolense subsp. loessense</name>
    <dbReference type="NCBI Taxonomy" id="158890"/>
    <lineage>
        <taxon>Bacteria</taxon>
        <taxon>Pseudomonadati</taxon>
        <taxon>Pseudomonadota</taxon>
        <taxon>Alphaproteobacteria</taxon>
        <taxon>Hyphomicrobiales</taxon>
        <taxon>Rhizobiaceae</taxon>
        <taxon>Rhizobium/Agrobacterium group</taxon>
        <taxon>Rhizobium</taxon>
    </lineage>
</organism>
<accession>A0A1G4S3T2</accession>
<dbReference type="CDD" id="cd01115">
    <property type="entry name" value="SLC13_permease"/>
    <property type="match status" value="1"/>
</dbReference>
<evidence type="ECO:0000256" key="4">
    <source>
        <dbReference type="ARBA" id="ARBA00022737"/>
    </source>
</evidence>
<dbReference type="GO" id="GO:0006813">
    <property type="term" value="P:potassium ion transport"/>
    <property type="evidence" value="ECO:0007669"/>
    <property type="project" value="InterPro"/>
</dbReference>